<dbReference type="Pfam" id="PF03478">
    <property type="entry name" value="Beta-prop_KIB1-4"/>
    <property type="match status" value="1"/>
</dbReference>
<proteinExistence type="predicted"/>
<sequence>MEAASCRRRTWADLPPDLIRHISGTLHDAADSVRFHAACRTWRGTLPASHPPPFLPWLLAPGGHDHPWIARFRSIFSKTTWCAPGTSSRRCNCKWLASADGVGAWLLVTGGRNANRSPPPRLVNPFMGAAATLPCQMGSKGSSTSSAPTASSALTAPLLCTTLGCSISDTPTAFWRLFSAPGDAAWAEQKTVLMPLTGLDYRCAAAYHRGEIVLVDLYQSSTVKLRVTGSGGDGDDLVQELSTTRAVEITPDEHAQRPRRIYTFESRGELLAVVVALPMEADNGGDSGDLAGALSVWVYAMEAGDGHNSVRWARRDGRGLRDRVLFLGWPTSFAVDPAPFGGAVSGGSAFFVLNAGWGNAPERSRVYRHSFGDGSKTVAEELPAGPGFTPQPSGFAPAQDIGGRLQVPREKQAAPCPIKIIRGSLQGSAPSQDVGLVPESSGVLKLHTV</sequence>
<keyword evidence="3" id="KW-1185">Reference proteome</keyword>
<reference evidence="3" key="1">
    <citation type="journal article" date="2019" name="Nat. Commun.">
        <title>The genome of broomcorn millet.</title>
        <authorList>
            <person name="Zou C."/>
            <person name="Miki D."/>
            <person name="Li D."/>
            <person name="Tang Q."/>
            <person name="Xiao L."/>
            <person name="Rajput S."/>
            <person name="Deng P."/>
            <person name="Jia W."/>
            <person name="Huang R."/>
            <person name="Zhang M."/>
            <person name="Sun Y."/>
            <person name="Hu J."/>
            <person name="Fu X."/>
            <person name="Schnable P.S."/>
            <person name="Li F."/>
            <person name="Zhang H."/>
            <person name="Feng B."/>
            <person name="Zhu X."/>
            <person name="Liu R."/>
            <person name="Schnable J.C."/>
            <person name="Zhu J.-K."/>
            <person name="Zhang H."/>
        </authorList>
    </citation>
    <scope>NUCLEOTIDE SEQUENCE [LARGE SCALE GENOMIC DNA]</scope>
</reference>
<comment type="caution">
    <text evidence="2">The sequence shown here is derived from an EMBL/GenBank/DDBJ whole genome shotgun (WGS) entry which is preliminary data.</text>
</comment>
<evidence type="ECO:0000259" key="1">
    <source>
        <dbReference type="Pfam" id="PF03478"/>
    </source>
</evidence>
<dbReference type="PANTHER" id="PTHR33110:SF134">
    <property type="entry name" value="OS09G0565350 PROTEIN"/>
    <property type="match status" value="1"/>
</dbReference>
<accession>A0A3L6T6B3</accession>
<organism evidence="2 3">
    <name type="scientific">Panicum miliaceum</name>
    <name type="common">Proso millet</name>
    <name type="synonym">Broomcorn millet</name>
    <dbReference type="NCBI Taxonomy" id="4540"/>
    <lineage>
        <taxon>Eukaryota</taxon>
        <taxon>Viridiplantae</taxon>
        <taxon>Streptophyta</taxon>
        <taxon>Embryophyta</taxon>
        <taxon>Tracheophyta</taxon>
        <taxon>Spermatophyta</taxon>
        <taxon>Magnoliopsida</taxon>
        <taxon>Liliopsida</taxon>
        <taxon>Poales</taxon>
        <taxon>Poaceae</taxon>
        <taxon>PACMAD clade</taxon>
        <taxon>Panicoideae</taxon>
        <taxon>Panicodae</taxon>
        <taxon>Paniceae</taxon>
        <taxon>Panicinae</taxon>
        <taxon>Panicum</taxon>
        <taxon>Panicum sect. Panicum</taxon>
    </lineage>
</organism>
<dbReference type="Proteomes" id="UP000275267">
    <property type="component" value="Unassembled WGS sequence"/>
</dbReference>
<dbReference type="InterPro" id="IPR005174">
    <property type="entry name" value="KIB1-4_b-propeller"/>
</dbReference>
<dbReference type="EMBL" id="PQIB02000002">
    <property type="protein sequence ID" value="RLN33811.1"/>
    <property type="molecule type" value="Genomic_DNA"/>
</dbReference>
<dbReference type="PANTHER" id="PTHR33110">
    <property type="entry name" value="F-BOX/KELCH-REPEAT PROTEIN-RELATED"/>
    <property type="match status" value="1"/>
</dbReference>
<feature type="domain" description="KIB1-4 beta-propeller" evidence="1">
    <location>
        <begin position="93"/>
        <end position="352"/>
    </location>
</feature>
<evidence type="ECO:0000313" key="3">
    <source>
        <dbReference type="Proteomes" id="UP000275267"/>
    </source>
</evidence>
<dbReference type="STRING" id="4540.A0A3L6T6B3"/>
<dbReference type="SUPFAM" id="SSF81383">
    <property type="entry name" value="F-box domain"/>
    <property type="match status" value="1"/>
</dbReference>
<dbReference type="AlphaFoldDB" id="A0A3L6T6B3"/>
<gene>
    <name evidence="2" type="ORF">C2845_PM03G27230</name>
</gene>
<dbReference type="OrthoDB" id="693576at2759"/>
<name>A0A3L6T6B3_PANMI</name>
<protein>
    <recommendedName>
        <fullName evidence="1">KIB1-4 beta-propeller domain-containing protein</fullName>
    </recommendedName>
</protein>
<dbReference type="InterPro" id="IPR036047">
    <property type="entry name" value="F-box-like_dom_sf"/>
</dbReference>
<evidence type="ECO:0000313" key="2">
    <source>
        <dbReference type="EMBL" id="RLN33811.1"/>
    </source>
</evidence>